<comment type="caution">
    <text evidence="2">The sequence shown here is derived from an EMBL/GenBank/DDBJ whole genome shotgun (WGS) entry which is preliminary data.</text>
</comment>
<evidence type="ECO:0000313" key="2">
    <source>
        <dbReference type="EMBL" id="GGD49888.1"/>
    </source>
</evidence>
<keyword evidence="3" id="KW-1185">Reference proteome</keyword>
<keyword evidence="1" id="KW-0472">Membrane</keyword>
<sequence length="254" mass="28156">MRQSRRFVDLLEANLFGVTVGWLGIVGILTAIRIADPAAPINALSDAWAMMTGYAIIAVAPVLGYLVGVGAARALGREFRVRHRIAILGNWQAVDRETARLRPEFGPYGFLASLVFGLLLNVAIRTFEFYTAVPAMSANAPLWAQTMFGVMAVDLVVTSFFYMTSLALALRLNPLFPRMLFLAWAVDLYMQIFLARRLAMAGGVPDMLNEPIRDLLDGNITKVLIGTVIWLPYLLLSRRVNVTYRLRVPAPREG</sequence>
<keyword evidence="1" id="KW-1133">Transmembrane helix</keyword>
<feature type="transmembrane region" description="Helical" evidence="1">
    <location>
        <begin position="105"/>
        <end position="127"/>
    </location>
</feature>
<feature type="transmembrane region" description="Helical" evidence="1">
    <location>
        <begin position="219"/>
        <end position="236"/>
    </location>
</feature>
<protein>
    <recommendedName>
        <fullName evidence="4">DUF2569 domain-containing protein</fullName>
    </recommendedName>
</protein>
<name>A0A916YL55_9SPHN</name>
<reference evidence="2 3" key="1">
    <citation type="journal article" date="2014" name="Int. J. Syst. Evol. Microbiol.">
        <title>Complete genome sequence of Corynebacterium casei LMG S-19264T (=DSM 44701T), isolated from a smear-ripened cheese.</title>
        <authorList>
            <consortium name="US DOE Joint Genome Institute (JGI-PGF)"/>
            <person name="Walter F."/>
            <person name="Albersmeier A."/>
            <person name="Kalinowski J."/>
            <person name="Ruckert C."/>
        </authorList>
    </citation>
    <scope>NUCLEOTIDE SEQUENCE [LARGE SCALE GENOMIC DNA]</scope>
    <source>
        <strain evidence="2 3">CGMCC 1.15358</strain>
    </source>
</reference>
<feature type="transmembrane region" description="Helical" evidence="1">
    <location>
        <begin position="54"/>
        <end position="75"/>
    </location>
</feature>
<feature type="transmembrane region" description="Helical" evidence="1">
    <location>
        <begin position="12"/>
        <end position="34"/>
    </location>
</feature>
<dbReference type="AlphaFoldDB" id="A0A916YL55"/>
<keyword evidence="1" id="KW-0812">Transmembrane</keyword>
<gene>
    <name evidence="2" type="ORF">GCM10010989_25230</name>
</gene>
<dbReference type="EMBL" id="BMIO01000007">
    <property type="protein sequence ID" value="GGD49888.1"/>
    <property type="molecule type" value="Genomic_DNA"/>
</dbReference>
<proteinExistence type="predicted"/>
<dbReference type="Proteomes" id="UP000598997">
    <property type="component" value="Unassembled WGS sequence"/>
</dbReference>
<feature type="transmembrane region" description="Helical" evidence="1">
    <location>
        <begin position="180"/>
        <end position="199"/>
    </location>
</feature>
<organism evidence="2 3">
    <name type="scientific">Croceicoccus pelagius</name>
    <dbReference type="NCBI Taxonomy" id="1703341"/>
    <lineage>
        <taxon>Bacteria</taxon>
        <taxon>Pseudomonadati</taxon>
        <taxon>Pseudomonadota</taxon>
        <taxon>Alphaproteobacteria</taxon>
        <taxon>Sphingomonadales</taxon>
        <taxon>Erythrobacteraceae</taxon>
        <taxon>Croceicoccus</taxon>
    </lineage>
</organism>
<evidence type="ECO:0000313" key="3">
    <source>
        <dbReference type="Proteomes" id="UP000598997"/>
    </source>
</evidence>
<accession>A0A916YL55</accession>
<dbReference type="RefSeq" id="WP_066764136.1">
    <property type="nucleotide sequence ID" value="NZ_BMIO01000007.1"/>
</dbReference>
<evidence type="ECO:0000256" key="1">
    <source>
        <dbReference type="SAM" id="Phobius"/>
    </source>
</evidence>
<feature type="transmembrane region" description="Helical" evidence="1">
    <location>
        <begin position="147"/>
        <end position="168"/>
    </location>
</feature>
<evidence type="ECO:0008006" key="4">
    <source>
        <dbReference type="Google" id="ProtNLM"/>
    </source>
</evidence>
<dbReference type="OrthoDB" id="7425212at2"/>